<evidence type="ECO:0000313" key="3">
    <source>
        <dbReference type="Proteomes" id="UP000195221"/>
    </source>
</evidence>
<evidence type="ECO:0000313" key="2">
    <source>
        <dbReference type="EMBL" id="OTP69786.1"/>
    </source>
</evidence>
<accession>A0A242MF60</accession>
<reference evidence="2 3" key="1">
    <citation type="submission" date="2017-03" db="EMBL/GenBank/DDBJ databases">
        <title>Genome analysis of strain PAMC 26577.</title>
        <authorList>
            <person name="Oh H.-M."/>
            <person name="Yang J.-A."/>
        </authorList>
    </citation>
    <scope>NUCLEOTIDE SEQUENCE [LARGE SCALE GENOMIC DNA]</scope>
    <source>
        <strain evidence="2 3">PAMC 26577</strain>
    </source>
</reference>
<sequence>MNDGLMTLAGWPNGCAAGMHCMQANARVVQAHPPAVSQAKSPVSRNAARTTS</sequence>
<dbReference type="Proteomes" id="UP000195221">
    <property type="component" value="Unassembled WGS sequence"/>
</dbReference>
<feature type="compositionally biased region" description="Polar residues" evidence="1">
    <location>
        <begin position="38"/>
        <end position="52"/>
    </location>
</feature>
<evidence type="ECO:0000256" key="1">
    <source>
        <dbReference type="SAM" id="MobiDB-lite"/>
    </source>
</evidence>
<feature type="region of interest" description="Disordered" evidence="1">
    <location>
        <begin position="32"/>
        <end position="52"/>
    </location>
</feature>
<gene>
    <name evidence="2" type="ORF">PAMC26577_29120</name>
</gene>
<comment type="caution">
    <text evidence="2">The sequence shown here is derived from an EMBL/GenBank/DDBJ whole genome shotgun (WGS) entry which is preliminary data.</text>
</comment>
<organism evidence="2 3">
    <name type="scientific">Caballeronia sordidicola</name>
    <name type="common">Burkholderia sordidicola</name>
    <dbReference type="NCBI Taxonomy" id="196367"/>
    <lineage>
        <taxon>Bacteria</taxon>
        <taxon>Pseudomonadati</taxon>
        <taxon>Pseudomonadota</taxon>
        <taxon>Betaproteobacteria</taxon>
        <taxon>Burkholderiales</taxon>
        <taxon>Burkholderiaceae</taxon>
        <taxon>Caballeronia</taxon>
    </lineage>
</organism>
<name>A0A242MF60_CABSO</name>
<protein>
    <submittedName>
        <fullName evidence="2">Uncharacterized protein</fullName>
    </submittedName>
</protein>
<dbReference type="AlphaFoldDB" id="A0A242MF60"/>
<dbReference type="EMBL" id="NBTZ01000112">
    <property type="protein sequence ID" value="OTP69786.1"/>
    <property type="molecule type" value="Genomic_DNA"/>
</dbReference>
<proteinExistence type="predicted"/>